<dbReference type="InterPro" id="IPR006671">
    <property type="entry name" value="Cyclin_N"/>
</dbReference>
<keyword evidence="1" id="KW-0195">Cyclin</keyword>
<dbReference type="CDD" id="cd20520">
    <property type="entry name" value="CYCLIN_CCNE_rpt2"/>
    <property type="match status" value="1"/>
</dbReference>
<protein>
    <recommendedName>
        <fullName evidence="3">Cyclin-like domain-containing protein</fullName>
    </recommendedName>
</protein>
<feature type="region of interest" description="Disordered" evidence="2">
    <location>
        <begin position="195"/>
        <end position="220"/>
    </location>
</feature>
<feature type="compositionally biased region" description="Basic and acidic residues" evidence="2">
    <location>
        <begin position="82"/>
        <end position="96"/>
    </location>
</feature>
<dbReference type="KEGG" id="sre:PTSG_03765"/>
<name>F2U5B2_SALR5</name>
<reference evidence="4" key="1">
    <citation type="submission" date="2009-08" db="EMBL/GenBank/DDBJ databases">
        <title>Annotation of Salpingoeca rosetta.</title>
        <authorList>
            <consortium name="The Broad Institute Genome Sequencing Platform"/>
            <person name="Russ C."/>
            <person name="Cuomo C."/>
            <person name="Burger G."/>
            <person name="Gray M.W."/>
            <person name="Holland P.W.H."/>
            <person name="King N."/>
            <person name="Lang F.B.F."/>
            <person name="Roger A.J."/>
            <person name="Ruiz-Trillo I."/>
            <person name="Young S.K."/>
            <person name="Zeng Q."/>
            <person name="Gargeya S."/>
            <person name="Alvarado L."/>
            <person name="Berlin A."/>
            <person name="Chapman S.B."/>
            <person name="Chen Z."/>
            <person name="Freedman E."/>
            <person name="Gellesch M."/>
            <person name="Goldberg J."/>
            <person name="Griggs A."/>
            <person name="Gujja S."/>
            <person name="Heilman E."/>
            <person name="Heiman D."/>
            <person name="Howarth C."/>
            <person name="Mehta T."/>
            <person name="Neiman D."/>
            <person name="Pearson M."/>
            <person name="Roberts A."/>
            <person name="Saif S."/>
            <person name="Shea T."/>
            <person name="Shenoy N."/>
            <person name="Sisk P."/>
            <person name="Stolte C."/>
            <person name="Sykes S."/>
            <person name="White J."/>
            <person name="Yandava C."/>
            <person name="Haas B."/>
            <person name="Nusbaum C."/>
            <person name="Birren B."/>
        </authorList>
    </citation>
    <scope>NUCLEOTIDE SEQUENCE [LARGE SCALE GENOMIC DNA]</scope>
    <source>
        <strain evidence="4">ATCC 50818</strain>
    </source>
</reference>
<evidence type="ECO:0000259" key="3">
    <source>
        <dbReference type="SMART" id="SM00385"/>
    </source>
</evidence>
<feature type="compositionally biased region" description="Low complexity" evidence="2">
    <location>
        <begin position="31"/>
        <end position="77"/>
    </location>
</feature>
<dbReference type="PANTHER" id="PTHR10177">
    <property type="entry name" value="CYCLINS"/>
    <property type="match status" value="1"/>
</dbReference>
<keyword evidence="5" id="KW-1185">Reference proteome</keyword>
<dbReference type="AlphaFoldDB" id="F2U5B2"/>
<dbReference type="InterPro" id="IPR013763">
    <property type="entry name" value="Cyclin-like_dom"/>
</dbReference>
<gene>
    <name evidence="4" type="ORF">PTSG_03765</name>
</gene>
<feature type="region of interest" description="Disordered" evidence="2">
    <location>
        <begin position="237"/>
        <end position="265"/>
    </location>
</feature>
<feature type="domain" description="Cyclin-like" evidence="3">
    <location>
        <begin position="445"/>
        <end position="531"/>
    </location>
</feature>
<feature type="region of interest" description="Disordered" evidence="2">
    <location>
        <begin position="1"/>
        <end position="121"/>
    </location>
</feature>
<dbReference type="STRING" id="946362.F2U5B2"/>
<feature type="compositionally biased region" description="Low complexity" evidence="2">
    <location>
        <begin position="103"/>
        <end position="121"/>
    </location>
</feature>
<dbReference type="Pfam" id="PF00134">
    <property type="entry name" value="Cyclin_N"/>
    <property type="match status" value="1"/>
</dbReference>
<dbReference type="SUPFAM" id="SSF47954">
    <property type="entry name" value="Cyclin-like"/>
    <property type="match status" value="2"/>
</dbReference>
<organism evidence="5">
    <name type="scientific">Salpingoeca rosetta (strain ATCC 50818 / BSB-021)</name>
    <dbReference type="NCBI Taxonomy" id="946362"/>
    <lineage>
        <taxon>Eukaryota</taxon>
        <taxon>Choanoflagellata</taxon>
        <taxon>Craspedida</taxon>
        <taxon>Salpingoecidae</taxon>
        <taxon>Salpingoeca</taxon>
    </lineage>
</organism>
<evidence type="ECO:0000256" key="1">
    <source>
        <dbReference type="RuleBase" id="RU000383"/>
    </source>
</evidence>
<comment type="similarity">
    <text evidence="1">Belongs to the cyclin family.</text>
</comment>
<dbReference type="InterPro" id="IPR039361">
    <property type="entry name" value="Cyclin"/>
</dbReference>
<dbReference type="eggNOG" id="KOG0655">
    <property type="taxonomic scope" value="Eukaryota"/>
</dbReference>
<feature type="compositionally biased region" description="Low complexity" evidence="2">
    <location>
        <begin position="202"/>
        <end position="220"/>
    </location>
</feature>
<evidence type="ECO:0000313" key="5">
    <source>
        <dbReference type="Proteomes" id="UP000007799"/>
    </source>
</evidence>
<dbReference type="SMART" id="SM00385">
    <property type="entry name" value="CYCLIN"/>
    <property type="match status" value="1"/>
</dbReference>
<dbReference type="InParanoid" id="F2U5B2"/>
<feature type="compositionally biased region" description="Polar residues" evidence="2">
    <location>
        <begin position="312"/>
        <end position="328"/>
    </location>
</feature>
<sequence length="832" mass="87433">MTQMKPTTKPRRRSIREVFEARLGRSRTTGRRASTGSHTGRSSDGADHNNNSPTTNNTTTTTTNNNNNDTINNGVTRSARRSTSDRSDRLGIDRNWRQPGPPTTITTSTSTSTTGRATGVPTAAAAAAAATENTQAALATTRALTTEEGDLTPKRAHMSVSALSSRPRPPALALVPLELTTPRHKVQARMHPLPGLGDSRLAASPASTPATTPTLGSATPATVTATEATVEASSAVASSASSSSTSTAAGAATATPGARSQHHKITVRMADASLLTRRMRYKRSVSLGDVPLARAQTPKPLSLQNKPGRVTKASSVSTAQAAPSQVSGASFKPSSSNPATAATTAAAASTSAGNRSVFFPTPSPSSTSSPSASLLPFPLKQAPSASSHRSTTTHTATLYPVAIKFPEAQQYYRVLEQRLASCEVSINALKMQPCMPPRLRARVFHWLADVCDRARMTLDTLFFAITYFDTYCSVRHGAVTVANMQLLACACLRLAAKIEETRVPSLRLLSRLTDGACQPTGIAQFELDLAAVLKWRLIRSTPLHWTRFFIGVALGDPSTLVGSAPSCVDPAWLFRSCQVLQLAMSDAWALRFDARQMAAAAVLLSATRPIDILAVTGLDKCALRTCLRWMHCFARVISEQEAFPSTLTRVLDEPGRVHCVTWISTATTLRKAQALVKTAFRQEPQACPPANSREPGLPTTSTVLVRSTPPVKRVAACGVVGGGDGAANSALDEEVQAAFSQPDASEEGVGVAATASAVSTAPARAIAVGFCHDGSSCGASGLKQRGALVRQRASALSSTASSSASSDNEGDDDEDDDTDDDDALLVRAAGSH</sequence>
<feature type="compositionally biased region" description="Low complexity" evidence="2">
    <location>
        <begin position="793"/>
        <end position="807"/>
    </location>
</feature>
<dbReference type="EMBL" id="GL832962">
    <property type="protein sequence ID" value="EGD83128.1"/>
    <property type="molecule type" value="Genomic_DNA"/>
</dbReference>
<accession>F2U5B2</accession>
<feature type="compositionally biased region" description="Acidic residues" evidence="2">
    <location>
        <begin position="808"/>
        <end position="823"/>
    </location>
</feature>
<evidence type="ECO:0000313" key="4">
    <source>
        <dbReference type="EMBL" id="EGD83128.1"/>
    </source>
</evidence>
<proteinExistence type="inferred from homology"/>
<feature type="region of interest" description="Disordered" evidence="2">
    <location>
        <begin position="792"/>
        <end position="832"/>
    </location>
</feature>
<feature type="compositionally biased region" description="Low complexity" evidence="2">
    <location>
        <begin position="237"/>
        <end position="258"/>
    </location>
</feature>
<dbReference type="Gene3D" id="1.10.472.10">
    <property type="entry name" value="Cyclin-like"/>
    <property type="match status" value="2"/>
</dbReference>
<dbReference type="InterPro" id="IPR036915">
    <property type="entry name" value="Cyclin-like_sf"/>
</dbReference>
<dbReference type="RefSeq" id="XP_004995492.1">
    <property type="nucleotide sequence ID" value="XM_004995435.1"/>
</dbReference>
<evidence type="ECO:0000256" key="2">
    <source>
        <dbReference type="SAM" id="MobiDB-lite"/>
    </source>
</evidence>
<dbReference type="GeneID" id="16076073"/>
<feature type="compositionally biased region" description="Low complexity" evidence="2">
    <location>
        <begin position="333"/>
        <end position="347"/>
    </location>
</feature>
<feature type="region of interest" description="Disordered" evidence="2">
    <location>
        <begin position="291"/>
        <end position="347"/>
    </location>
</feature>
<dbReference type="Proteomes" id="UP000007799">
    <property type="component" value="Unassembled WGS sequence"/>
</dbReference>